<proteinExistence type="predicted"/>
<dbReference type="EMBL" id="MLHH01000026">
    <property type="protein sequence ID" value="OOF35687.1"/>
    <property type="molecule type" value="Genomic_DNA"/>
</dbReference>
<evidence type="ECO:0000256" key="1">
    <source>
        <dbReference type="SAM" id="SignalP"/>
    </source>
</evidence>
<name>A0A1V3I7L2_9PAST</name>
<gene>
    <name evidence="2" type="ORF">BKK48_08980</name>
</gene>
<accession>A0A1V3I7L2</accession>
<evidence type="ECO:0000313" key="3">
    <source>
        <dbReference type="Proteomes" id="UP000189437"/>
    </source>
</evidence>
<evidence type="ECO:0000313" key="2">
    <source>
        <dbReference type="EMBL" id="OOF35687.1"/>
    </source>
</evidence>
<dbReference type="STRING" id="1908258.BKK48_08980"/>
<sequence length="90" mass="10215">MKPAFSFLVLNTLFLFPSFVQAVQNRPPTETEKQIISRQQQQQTALNSEIQSQQVQSPNVRFEAEKNENPWLSSARGTMFSHSSIGIDGF</sequence>
<comment type="caution">
    <text evidence="2">The sequence shown here is derived from an EMBL/GenBank/DDBJ whole genome shotgun (WGS) entry which is preliminary data.</text>
</comment>
<feature type="chain" id="PRO_5012776118" description="ShlB/FhaC/HecB family hemolysin secretion/activation protein" evidence="1">
    <location>
        <begin position="23"/>
        <end position="90"/>
    </location>
</feature>
<feature type="signal peptide" evidence="1">
    <location>
        <begin position="1"/>
        <end position="22"/>
    </location>
</feature>
<keyword evidence="3" id="KW-1185">Reference proteome</keyword>
<protein>
    <recommendedName>
        <fullName evidence="4">ShlB/FhaC/HecB family hemolysin secretion/activation protein</fullName>
    </recommendedName>
</protein>
<organism evidence="2 3">
    <name type="scientific">Rodentibacter heidelbergensis</name>
    <dbReference type="NCBI Taxonomy" id="1908258"/>
    <lineage>
        <taxon>Bacteria</taxon>
        <taxon>Pseudomonadati</taxon>
        <taxon>Pseudomonadota</taxon>
        <taxon>Gammaproteobacteria</taxon>
        <taxon>Pasteurellales</taxon>
        <taxon>Pasteurellaceae</taxon>
        <taxon>Rodentibacter</taxon>
    </lineage>
</organism>
<dbReference type="Proteomes" id="UP000189437">
    <property type="component" value="Unassembled WGS sequence"/>
</dbReference>
<keyword evidence="1" id="KW-0732">Signal</keyword>
<reference evidence="2 3" key="1">
    <citation type="submission" date="2016-10" db="EMBL/GenBank/DDBJ databases">
        <title>Rodentibacter gen. nov. and new species.</title>
        <authorList>
            <person name="Christensen H."/>
        </authorList>
    </citation>
    <scope>NUCLEOTIDE SEQUENCE [LARGE SCALE GENOMIC DNA]</scope>
    <source>
        <strain evidence="2 3">Ac69</strain>
    </source>
</reference>
<dbReference type="AlphaFoldDB" id="A0A1V3I7L2"/>
<evidence type="ECO:0008006" key="4">
    <source>
        <dbReference type="Google" id="ProtNLM"/>
    </source>
</evidence>